<keyword evidence="3" id="KW-1185">Reference proteome</keyword>
<feature type="compositionally biased region" description="Basic and acidic residues" evidence="1">
    <location>
        <begin position="612"/>
        <end position="631"/>
    </location>
</feature>
<gene>
    <name evidence="2" type="ORF">CMQ_4446</name>
</gene>
<protein>
    <submittedName>
        <fullName evidence="2">Uncharacterized protein</fullName>
    </submittedName>
</protein>
<name>F0XU74_GROCL</name>
<dbReference type="eggNOG" id="ENOG502RIU6">
    <property type="taxonomic scope" value="Eukaryota"/>
</dbReference>
<dbReference type="AlphaFoldDB" id="F0XU74"/>
<accession>F0XU74</accession>
<evidence type="ECO:0000256" key="1">
    <source>
        <dbReference type="SAM" id="MobiDB-lite"/>
    </source>
</evidence>
<dbReference type="RefSeq" id="XP_014168077.1">
    <property type="nucleotide sequence ID" value="XM_014312602.1"/>
</dbReference>
<dbReference type="Proteomes" id="UP000007796">
    <property type="component" value="Unassembled WGS sequence"/>
</dbReference>
<dbReference type="EMBL" id="GL630006">
    <property type="protein sequence ID" value="EFW98594.1"/>
    <property type="molecule type" value="Genomic_DNA"/>
</dbReference>
<evidence type="ECO:0000313" key="2">
    <source>
        <dbReference type="EMBL" id="EFW98594.1"/>
    </source>
</evidence>
<sequence>MDDGYNEIPTGYRRSAVVATQGRPVRRLAHLHCHHYVDKPFPDQGRTWRIYYHFLKSQYSAKPLNDWTDSGHPVNSDHFNYLSNSYMDSLSSIGVTQQAPPFITRAPFSLVADERLLSNTRLFRSDTGVDMSQEAAITRFLNLPFLARRIFQFLTYTDLISLGMTRAVNYKIIGKSMSCWDVSNADFGLCNLSDEQADIAILNQRFHPETIKARGCRTEVMATTSRTVNKQSQTDTFKNVVQLLRATHNFQHNIQVLHLHRIPFVDMRIIGSILHAGNLPKLQEFGVFNCELIHYGNSLELLDMIRQRELHGARRLDFFDFFPRYHEGPDDINREGSFGVSWNDSGVDTNAAIFSWLLFHTIPRCAVLGFDMLGTNTSFRRWLEKLPLEDWALPRILSLGCPPPSNTLELNKLYPPFVDMPGQGNTGEYLVDLFNILMHSRPEPIARNAWGLNHMCAWCYEFFPGFLMSTAQTSMCGGCAIKSHLTHEKDHYKQHKLSVIDAWIGMSQGASGEGKPNLGDLGNFTCAMSQVRFEHAARLANEIDTMLNLAIKANCIPSDPEHNAWRIAHRQHIVDTRDSFYLSACLWPDLGTGDLLQYCPQTEIDEWKKKAGDWDAKHMREKPNRSVNSREGDDESDD</sequence>
<feature type="region of interest" description="Disordered" evidence="1">
    <location>
        <begin position="612"/>
        <end position="638"/>
    </location>
</feature>
<reference evidence="2 3" key="1">
    <citation type="journal article" date="2011" name="Proc. Natl. Acad. Sci. U.S.A.">
        <title>Genome and transcriptome analyses of the mountain pine beetle-fungal symbiont Grosmannia clavigera, a lodgepole pine pathogen.</title>
        <authorList>
            <person name="DiGuistini S."/>
            <person name="Wang Y."/>
            <person name="Liao N.Y."/>
            <person name="Taylor G."/>
            <person name="Tanguay P."/>
            <person name="Feau N."/>
            <person name="Henrissat B."/>
            <person name="Chan S.K."/>
            <person name="Hesse-Orce U."/>
            <person name="Alamouti S.M."/>
            <person name="Tsui C.K.M."/>
            <person name="Docking R.T."/>
            <person name="Levasseur A."/>
            <person name="Haridas S."/>
            <person name="Robertson G."/>
            <person name="Birol I."/>
            <person name="Holt R.A."/>
            <person name="Marra M.A."/>
            <person name="Hamelin R.C."/>
            <person name="Hirst M."/>
            <person name="Jones S.J.M."/>
            <person name="Bohlmann J."/>
            <person name="Breuil C."/>
        </authorList>
    </citation>
    <scope>NUCLEOTIDE SEQUENCE [LARGE SCALE GENOMIC DNA]</scope>
    <source>
        <strain evidence="3">kw1407 / UAMH 11150</strain>
    </source>
</reference>
<evidence type="ECO:0000313" key="3">
    <source>
        <dbReference type="Proteomes" id="UP000007796"/>
    </source>
</evidence>
<proteinExistence type="predicted"/>
<dbReference type="OrthoDB" id="5428138at2759"/>
<dbReference type="HOGENOM" id="CLU_428960_0_0_1"/>
<organism evidence="3">
    <name type="scientific">Grosmannia clavigera (strain kw1407 / UAMH 11150)</name>
    <name type="common">Blue stain fungus</name>
    <name type="synonym">Graphiocladiella clavigera</name>
    <dbReference type="NCBI Taxonomy" id="655863"/>
    <lineage>
        <taxon>Eukaryota</taxon>
        <taxon>Fungi</taxon>
        <taxon>Dikarya</taxon>
        <taxon>Ascomycota</taxon>
        <taxon>Pezizomycotina</taxon>
        <taxon>Sordariomycetes</taxon>
        <taxon>Sordariomycetidae</taxon>
        <taxon>Ophiostomatales</taxon>
        <taxon>Ophiostomataceae</taxon>
        <taxon>Leptographium</taxon>
    </lineage>
</organism>
<dbReference type="InParanoid" id="F0XU74"/>
<dbReference type="GeneID" id="25977658"/>